<name>A0A163JWP4_ABSGL</name>
<reference evidence="1" key="1">
    <citation type="submission" date="2016-04" db="EMBL/GenBank/DDBJ databases">
        <authorList>
            <person name="Evans L.H."/>
            <person name="Alamgir A."/>
            <person name="Owens N."/>
            <person name="Weber N.D."/>
            <person name="Virtaneva K."/>
            <person name="Barbian K."/>
            <person name="Babar A."/>
            <person name="Rosenke K."/>
        </authorList>
    </citation>
    <scope>NUCLEOTIDE SEQUENCE [LARGE SCALE GENOMIC DNA]</scope>
    <source>
        <strain evidence="1">CBS 101.48</strain>
    </source>
</reference>
<dbReference type="InParanoid" id="A0A163JWP4"/>
<keyword evidence="2" id="KW-1185">Reference proteome</keyword>
<dbReference type="OrthoDB" id="2253519at2759"/>
<evidence type="ECO:0000313" key="2">
    <source>
        <dbReference type="Proteomes" id="UP000078561"/>
    </source>
</evidence>
<dbReference type="Proteomes" id="UP000078561">
    <property type="component" value="Unassembled WGS sequence"/>
</dbReference>
<dbReference type="EMBL" id="LT554307">
    <property type="protein sequence ID" value="SAM03885.1"/>
    <property type="molecule type" value="Genomic_DNA"/>
</dbReference>
<accession>A0A163JWP4</accession>
<evidence type="ECO:0000313" key="1">
    <source>
        <dbReference type="EMBL" id="SAM03885.1"/>
    </source>
</evidence>
<proteinExistence type="predicted"/>
<gene>
    <name evidence="1" type="primary">ABSGL_09741.1 scaffold 11617</name>
</gene>
<organism evidence="1">
    <name type="scientific">Absidia glauca</name>
    <name type="common">Pin mould</name>
    <dbReference type="NCBI Taxonomy" id="4829"/>
    <lineage>
        <taxon>Eukaryota</taxon>
        <taxon>Fungi</taxon>
        <taxon>Fungi incertae sedis</taxon>
        <taxon>Mucoromycota</taxon>
        <taxon>Mucoromycotina</taxon>
        <taxon>Mucoromycetes</taxon>
        <taxon>Mucorales</taxon>
        <taxon>Cunninghamellaceae</taxon>
        <taxon>Absidia</taxon>
    </lineage>
</organism>
<evidence type="ECO:0008006" key="3">
    <source>
        <dbReference type="Google" id="ProtNLM"/>
    </source>
</evidence>
<protein>
    <recommendedName>
        <fullName evidence="3">Mediator complex subunit 11</fullName>
    </recommendedName>
</protein>
<dbReference type="OMA" id="DHWTESK"/>
<sequence>MTSSQQVYTQTNEALDTLSDVWESMLKVLTEVSAAAASSFTMEPDLDQLQKTRKEYEALLTQLKTKVAWIQDHWTESKQDVQQADLDPSLVEEHDQLQQVRRTDN</sequence>
<dbReference type="AlphaFoldDB" id="A0A163JWP4"/>